<protein>
    <recommendedName>
        <fullName evidence="5">Gamma-tubulin complex component</fullName>
    </recommendedName>
</protein>
<dbReference type="GO" id="GO:0051011">
    <property type="term" value="F:microtubule minus-end binding"/>
    <property type="evidence" value="ECO:0007669"/>
    <property type="project" value="TreeGrafter"/>
</dbReference>
<comment type="subcellular location">
    <subcellularLocation>
        <location evidence="5">Cytoplasm</location>
        <location evidence="5">Cytoskeleton</location>
        <location evidence="5">Microtubule organizing center</location>
    </subcellularLocation>
</comment>
<evidence type="ECO:0000259" key="6">
    <source>
        <dbReference type="Pfam" id="PF04130"/>
    </source>
</evidence>
<organism evidence="8">
    <name type="scientific">Anthurium amnicola</name>
    <dbReference type="NCBI Taxonomy" id="1678845"/>
    <lineage>
        <taxon>Eukaryota</taxon>
        <taxon>Viridiplantae</taxon>
        <taxon>Streptophyta</taxon>
        <taxon>Embryophyta</taxon>
        <taxon>Tracheophyta</taxon>
        <taxon>Spermatophyta</taxon>
        <taxon>Magnoliopsida</taxon>
        <taxon>Liliopsida</taxon>
        <taxon>Araceae</taxon>
        <taxon>Pothoideae</taxon>
        <taxon>Potheae</taxon>
        <taxon>Anthurium</taxon>
    </lineage>
</organism>
<accession>A0A1D1Y4R7</accession>
<dbReference type="InterPro" id="IPR040457">
    <property type="entry name" value="GCP_C"/>
</dbReference>
<dbReference type="GO" id="GO:0000278">
    <property type="term" value="P:mitotic cell cycle"/>
    <property type="evidence" value="ECO:0007669"/>
    <property type="project" value="TreeGrafter"/>
</dbReference>
<dbReference type="Gene3D" id="1.20.120.1900">
    <property type="entry name" value="Gamma-tubulin complex, C-terminal domain"/>
    <property type="match status" value="1"/>
</dbReference>
<feature type="domain" description="Gamma tubulin complex component C-terminal" evidence="6">
    <location>
        <begin position="365"/>
        <end position="703"/>
    </location>
</feature>
<dbReference type="GO" id="GO:0000930">
    <property type="term" value="C:gamma-tubulin complex"/>
    <property type="evidence" value="ECO:0007669"/>
    <property type="project" value="TreeGrafter"/>
</dbReference>
<comment type="function">
    <text evidence="5">Component of the gamma-tubulin ring complex (gTuRC) which mediates microtubule nucleation.</text>
</comment>
<keyword evidence="4 5" id="KW-0206">Cytoskeleton</keyword>
<evidence type="ECO:0000256" key="4">
    <source>
        <dbReference type="ARBA" id="ARBA00023212"/>
    </source>
</evidence>
<comment type="similarity">
    <text evidence="1 5">Belongs to the TUBGCP family.</text>
</comment>
<keyword evidence="3 5" id="KW-0493">Microtubule</keyword>
<evidence type="ECO:0000256" key="2">
    <source>
        <dbReference type="ARBA" id="ARBA00022490"/>
    </source>
</evidence>
<dbReference type="GO" id="GO:0000922">
    <property type="term" value="C:spindle pole"/>
    <property type="evidence" value="ECO:0007669"/>
    <property type="project" value="InterPro"/>
</dbReference>
<dbReference type="GO" id="GO:0051225">
    <property type="term" value="P:spindle assembly"/>
    <property type="evidence" value="ECO:0007669"/>
    <property type="project" value="TreeGrafter"/>
</dbReference>
<evidence type="ECO:0000256" key="1">
    <source>
        <dbReference type="ARBA" id="ARBA00010337"/>
    </source>
</evidence>
<dbReference type="InterPro" id="IPR007259">
    <property type="entry name" value="GCP"/>
</dbReference>
<dbReference type="Pfam" id="PF17681">
    <property type="entry name" value="GCP_N_terminal"/>
    <property type="match status" value="1"/>
</dbReference>
<gene>
    <name evidence="8" type="primary">TUBGCP2_3</name>
    <name evidence="8" type="ORF">g.79062</name>
</gene>
<dbReference type="InterPro" id="IPR041470">
    <property type="entry name" value="GCP_N"/>
</dbReference>
<evidence type="ECO:0000313" key="8">
    <source>
        <dbReference type="EMBL" id="JAT49617.1"/>
    </source>
</evidence>
<dbReference type="AlphaFoldDB" id="A0A1D1Y4R7"/>
<dbReference type="GO" id="GO:0031122">
    <property type="term" value="P:cytoplasmic microtubule organization"/>
    <property type="evidence" value="ECO:0007669"/>
    <property type="project" value="TreeGrafter"/>
</dbReference>
<dbReference type="GO" id="GO:0005874">
    <property type="term" value="C:microtubule"/>
    <property type="evidence" value="ECO:0007669"/>
    <property type="project" value="UniProtKB-KW"/>
</dbReference>
<sequence length="713" mass="80459">MDPTASPSAAAAAAATPRWNRERPFLTGQFHQEFKPASRISVAKPMSTDSFRGSEILIGSYPVAVQELLIIDDLLSALVGIEGRFISIKKARGKEGRMVFQIDSSTDLALQELAQRIFPLCENFISVDYFVESRSHFKHGLVNHAFAAALRALLLDYQAMVAQLEHQFRLGRLSVQGLWFFCQPMVASMHALSNVIEKVSSSNLSGSATINLLQNQSKAMAGDSAVRTLLEKMTQCASTPYLKILERWVYEGVIDDPYGEFFISENKLLLKESLTQDYDAKYWKQRYSLKDGIPSFLTDVAGTILMTGKYLNVMRECEHNVQVPVSDNSKLTRFESNHHYLECIKTAYEFASCELLNLIKEKYDLVGKLRSMKRYFLLDQGDFLVHFMDIARDELAKKPEEISVEKLQSLLDLALRTTASAADPCHEELTCCVERVSLLKRLATLKGLMPLHDSSVNHSVSGSNDQPEPISLTGLETFSLNYKVQWPLSLVLSRKVLAKYQLIFRFLFHCKHVSRQLCVAWQVHQSFRALNTLGTAISRSSVLCRSMLRFINSLLHYLTFEVLEPNWHLMHGRLQTAKSIDEVIQFHDFFLDKCLKECLLVLPQLLKHIEKLKSLCLQYSTAIQLLIPSIYIPNPESSVGGSIRARKSKSKKTVDGQRLKLAADNRLLLDSITTFEKEFNAELQSLSPILSNSSQAEPYLTHLAQCILGSGDV</sequence>
<dbReference type="InterPro" id="IPR042241">
    <property type="entry name" value="GCP_C_sf"/>
</dbReference>
<proteinExistence type="inferred from homology"/>
<keyword evidence="2 5" id="KW-0963">Cytoplasm</keyword>
<dbReference type="EMBL" id="GDJX01018319">
    <property type="protein sequence ID" value="JAT49617.1"/>
    <property type="molecule type" value="Transcribed_RNA"/>
</dbReference>
<name>A0A1D1Y4R7_9ARAE</name>
<dbReference type="GO" id="GO:0051321">
    <property type="term" value="P:meiotic cell cycle"/>
    <property type="evidence" value="ECO:0007669"/>
    <property type="project" value="TreeGrafter"/>
</dbReference>
<dbReference type="GO" id="GO:0043015">
    <property type="term" value="F:gamma-tubulin binding"/>
    <property type="evidence" value="ECO:0007669"/>
    <property type="project" value="InterPro"/>
</dbReference>
<dbReference type="PANTHER" id="PTHR19302:SF13">
    <property type="entry name" value="GAMMA-TUBULIN COMPLEX COMPONENT 2"/>
    <property type="match status" value="1"/>
</dbReference>
<dbReference type="PANTHER" id="PTHR19302">
    <property type="entry name" value="GAMMA TUBULIN COMPLEX PROTEIN"/>
    <property type="match status" value="1"/>
</dbReference>
<evidence type="ECO:0000256" key="5">
    <source>
        <dbReference type="RuleBase" id="RU363050"/>
    </source>
</evidence>
<dbReference type="Pfam" id="PF04130">
    <property type="entry name" value="GCP_C_terminal"/>
    <property type="match status" value="1"/>
</dbReference>
<feature type="domain" description="Gamma tubulin complex component protein N-terminal" evidence="7">
    <location>
        <begin position="71"/>
        <end position="362"/>
    </location>
</feature>
<dbReference type="GO" id="GO:0007020">
    <property type="term" value="P:microtubule nucleation"/>
    <property type="evidence" value="ECO:0007669"/>
    <property type="project" value="InterPro"/>
</dbReference>
<evidence type="ECO:0000256" key="3">
    <source>
        <dbReference type="ARBA" id="ARBA00022701"/>
    </source>
</evidence>
<reference evidence="8" key="1">
    <citation type="submission" date="2015-07" db="EMBL/GenBank/DDBJ databases">
        <title>Transcriptome Assembly of Anthurium amnicola.</title>
        <authorList>
            <person name="Suzuki J."/>
        </authorList>
    </citation>
    <scope>NUCLEOTIDE SEQUENCE</scope>
</reference>
<evidence type="ECO:0000259" key="7">
    <source>
        <dbReference type="Pfam" id="PF17681"/>
    </source>
</evidence>